<dbReference type="AlphaFoldDB" id="A0A0E9T1Q4"/>
<evidence type="ECO:0000313" key="1">
    <source>
        <dbReference type="EMBL" id="JAH46880.1"/>
    </source>
</evidence>
<name>A0A0E9T1Q4_ANGAN</name>
<dbReference type="EMBL" id="GBXM01061697">
    <property type="protein sequence ID" value="JAH46880.1"/>
    <property type="molecule type" value="Transcribed_RNA"/>
</dbReference>
<reference evidence="1" key="1">
    <citation type="submission" date="2014-11" db="EMBL/GenBank/DDBJ databases">
        <authorList>
            <person name="Amaro Gonzalez C."/>
        </authorList>
    </citation>
    <scope>NUCLEOTIDE SEQUENCE</scope>
</reference>
<sequence length="32" mass="3700">MLIVNIHQATGYGPFQTTLYNNEDPYLWDLGD</sequence>
<organism evidence="1">
    <name type="scientific">Anguilla anguilla</name>
    <name type="common">European freshwater eel</name>
    <name type="synonym">Muraena anguilla</name>
    <dbReference type="NCBI Taxonomy" id="7936"/>
    <lineage>
        <taxon>Eukaryota</taxon>
        <taxon>Metazoa</taxon>
        <taxon>Chordata</taxon>
        <taxon>Craniata</taxon>
        <taxon>Vertebrata</taxon>
        <taxon>Euteleostomi</taxon>
        <taxon>Actinopterygii</taxon>
        <taxon>Neopterygii</taxon>
        <taxon>Teleostei</taxon>
        <taxon>Anguilliformes</taxon>
        <taxon>Anguillidae</taxon>
        <taxon>Anguilla</taxon>
    </lineage>
</organism>
<proteinExistence type="predicted"/>
<accession>A0A0E9T1Q4</accession>
<protein>
    <submittedName>
        <fullName evidence="1">Uncharacterized protein</fullName>
    </submittedName>
</protein>
<reference evidence="1" key="2">
    <citation type="journal article" date="2015" name="Fish Shellfish Immunol.">
        <title>Early steps in the European eel (Anguilla anguilla)-Vibrio vulnificus interaction in the gills: Role of the RtxA13 toxin.</title>
        <authorList>
            <person name="Callol A."/>
            <person name="Pajuelo D."/>
            <person name="Ebbesson L."/>
            <person name="Teles M."/>
            <person name="MacKenzie S."/>
            <person name="Amaro C."/>
        </authorList>
    </citation>
    <scope>NUCLEOTIDE SEQUENCE</scope>
</reference>